<dbReference type="EMBL" id="CM044702">
    <property type="protein sequence ID" value="KAI5674992.1"/>
    <property type="molecule type" value="Genomic_DNA"/>
</dbReference>
<evidence type="ECO:0000313" key="2">
    <source>
        <dbReference type="Proteomes" id="UP001060085"/>
    </source>
</evidence>
<protein>
    <submittedName>
        <fullName evidence="1">Uncharacterized protein</fullName>
    </submittedName>
</protein>
<name>A0ACC0BQQ3_CATRO</name>
<comment type="caution">
    <text evidence="1">The sequence shown here is derived from an EMBL/GenBank/DDBJ whole genome shotgun (WGS) entry which is preliminary data.</text>
</comment>
<dbReference type="Proteomes" id="UP001060085">
    <property type="component" value="Linkage Group LG02"/>
</dbReference>
<sequence length="128" mass="14752">MKLVANANGFWGIEEGSLNPILFNPLLSTQETDRFLTRDWHWIVWLVAFGVFVSLNNLITSQGSKYKVASNFREDHPGDWIRYYTPTNLEYELKANLLYPVCYSSGMIESVLMEVLIYLSIALKNLNL</sequence>
<evidence type="ECO:0000313" key="1">
    <source>
        <dbReference type="EMBL" id="KAI5674992.1"/>
    </source>
</evidence>
<keyword evidence="2" id="KW-1185">Reference proteome</keyword>
<accession>A0ACC0BQQ3</accession>
<organism evidence="1 2">
    <name type="scientific">Catharanthus roseus</name>
    <name type="common">Madagascar periwinkle</name>
    <name type="synonym">Vinca rosea</name>
    <dbReference type="NCBI Taxonomy" id="4058"/>
    <lineage>
        <taxon>Eukaryota</taxon>
        <taxon>Viridiplantae</taxon>
        <taxon>Streptophyta</taxon>
        <taxon>Embryophyta</taxon>
        <taxon>Tracheophyta</taxon>
        <taxon>Spermatophyta</taxon>
        <taxon>Magnoliopsida</taxon>
        <taxon>eudicotyledons</taxon>
        <taxon>Gunneridae</taxon>
        <taxon>Pentapetalae</taxon>
        <taxon>asterids</taxon>
        <taxon>lamiids</taxon>
        <taxon>Gentianales</taxon>
        <taxon>Apocynaceae</taxon>
        <taxon>Rauvolfioideae</taxon>
        <taxon>Vinceae</taxon>
        <taxon>Catharanthinae</taxon>
        <taxon>Catharanthus</taxon>
    </lineage>
</organism>
<gene>
    <name evidence="1" type="ORF">M9H77_05942</name>
</gene>
<reference evidence="2" key="1">
    <citation type="journal article" date="2023" name="Nat. Plants">
        <title>Single-cell RNA sequencing provides a high-resolution roadmap for understanding the multicellular compartmentation of specialized metabolism.</title>
        <authorList>
            <person name="Sun S."/>
            <person name="Shen X."/>
            <person name="Li Y."/>
            <person name="Li Y."/>
            <person name="Wang S."/>
            <person name="Li R."/>
            <person name="Zhang H."/>
            <person name="Shen G."/>
            <person name="Guo B."/>
            <person name="Wei J."/>
            <person name="Xu J."/>
            <person name="St-Pierre B."/>
            <person name="Chen S."/>
            <person name="Sun C."/>
        </authorList>
    </citation>
    <scope>NUCLEOTIDE SEQUENCE [LARGE SCALE GENOMIC DNA]</scope>
</reference>
<proteinExistence type="predicted"/>